<protein>
    <submittedName>
        <fullName evidence="1">Uncharacterized protein</fullName>
    </submittedName>
</protein>
<accession>A0A5C5VL84</accession>
<sequence precursor="true">MIIDDFLPHHWMVFVARRRTLDPVPPSVKLPIATGAQLDAVIESESRRRSLLLAPKNRPILGLLAATCKKIADFRQLFCRSIVTWTIYCKNSSGLPTLFLPPVFRCLENAF</sequence>
<dbReference type="EMBL" id="SJPF01000001">
    <property type="protein sequence ID" value="TWT38680.1"/>
    <property type="molecule type" value="Genomic_DNA"/>
</dbReference>
<dbReference type="AlphaFoldDB" id="A0A5C5VL84"/>
<keyword evidence="2" id="KW-1185">Reference proteome</keyword>
<comment type="caution">
    <text evidence="1">The sequence shown here is derived from an EMBL/GenBank/DDBJ whole genome shotgun (WGS) entry which is preliminary data.</text>
</comment>
<dbReference type="RefSeq" id="WP_186767378.1">
    <property type="nucleotide sequence ID" value="NZ_SJPF01000001.1"/>
</dbReference>
<organism evidence="1 2">
    <name type="scientific">Blastopirellula retiformator</name>
    <dbReference type="NCBI Taxonomy" id="2527970"/>
    <lineage>
        <taxon>Bacteria</taxon>
        <taxon>Pseudomonadati</taxon>
        <taxon>Planctomycetota</taxon>
        <taxon>Planctomycetia</taxon>
        <taxon>Pirellulales</taxon>
        <taxon>Pirellulaceae</taxon>
        <taxon>Blastopirellula</taxon>
    </lineage>
</organism>
<gene>
    <name evidence="1" type="ORF">Enr8_03730</name>
</gene>
<reference evidence="1 2" key="1">
    <citation type="submission" date="2019-02" db="EMBL/GenBank/DDBJ databases">
        <title>Deep-cultivation of Planctomycetes and their phenomic and genomic characterization uncovers novel biology.</title>
        <authorList>
            <person name="Wiegand S."/>
            <person name="Jogler M."/>
            <person name="Boedeker C."/>
            <person name="Pinto D."/>
            <person name="Vollmers J."/>
            <person name="Rivas-Marin E."/>
            <person name="Kohn T."/>
            <person name="Peeters S.H."/>
            <person name="Heuer A."/>
            <person name="Rast P."/>
            <person name="Oberbeckmann S."/>
            <person name="Bunk B."/>
            <person name="Jeske O."/>
            <person name="Meyerdierks A."/>
            <person name="Storesund J.E."/>
            <person name="Kallscheuer N."/>
            <person name="Luecker S."/>
            <person name="Lage O.M."/>
            <person name="Pohl T."/>
            <person name="Merkel B.J."/>
            <person name="Hornburger P."/>
            <person name="Mueller R.-W."/>
            <person name="Bruemmer F."/>
            <person name="Labrenz M."/>
            <person name="Spormann A.M."/>
            <person name="Op Den Camp H."/>
            <person name="Overmann J."/>
            <person name="Amann R."/>
            <person name="Jetten M.S.M."/>
            <person name="Mascher T."/>
            <person name="Medema M.H."/>
            <person name="Devos D.P."/>
            <person name="Kaster A.-K."/>
            <person name="Ovreas L."/>
            <person name="Rohde M."/>
            <person name="Galperin M.Y."/>
            <person name="Jogler C."/>
        </authorList>
    </citation>
    <scope>NUCLEOTIDE SEQUENCE [LARGE SCALE GENOMIC DNA]</scope>
    <source>
        <strain evidence="1 2">Enr8</strain>
    </source>
</reference>
<dbReference type="Proteomes" id="UP000318878">
    <property type="component" value="Unassembled WGS sequence"/>
</dbReference>
<evidence type="ECO:0000313" key="1">
    <source>
        <dbReference type="EMBL" id="TWT38680.1"/>
    </source>
</evidence>
<proteinExistence type="predicted"/>
<name>A0A5C5VL84_9BACT</name>
<evidence type="ECO:0000313" key="2">
    <source>
        <dbReference type="Proteomes" id="UP000318878"/>
    </source>
</evidence>